<evidence type="ECO:0000256" key="2">
    <source>
        <dbReference type="SAM" id="SignalP"/>
    </source>
</evidence>
<accession>A0A9P0Q4I8</accession>
<dbReference type="AlphaFoldDB" id="A0A9P0Q4I8"/>
<gene>
    <name evidence="3" type="ORF">ACAOBT_LOCUS31201</name>
</gene>
<evidence type="ECO:0000256" key="1">
    <source>
        <dbReference type="SAM" id="MobiDB-lite"/>
    </source>
</evidence>
<feature type="chain" id="PRO_5040213263" evidence="2">
    <location>
        <begin position="23"/>
        <end position="92"/>
    </location>
</feature>
<reference evidence="3" key="1">
    <citation type="submission" date="2022-03" db="EMBL/GenBank/DDBJ databases">
        <authorList>
            <person name="Sayadi A."/>
        </authorList>
    </citation>
    <scope>NUCLEOTIDE SEQUENCE</scope>
</reference>
<protein>
    <submittedName>
        <fullName evidence="3">Uncharacterized protein</fullName>
    </submittedName>
</protein>
<dbReference type="Proteomes" id="UP001152888">
    <property type="component" value="Unassembled WGS sequence"/>
</dbReference>
<proteinExistence type="predicted"/>
<dbReference type="OrthoDB" id="5984008at2759"/>
<sequence length="92" mass="9955">MSSVMTLKVVLLLNVLIVVVVSGGPAWKEVQRGGGLKIGQAREPKNSSVSSSRGNGIKLGGSTRGVRFTTTSTLSPDDEDDDEDEHYYMWGW</sequence>
<dbReference type="EMBL" id="CAKOFQ010007930">
    <property type="protein sequence ID" value="CAH2009899.1"/>
    <property type="molecule type" value="Genomic_DNA"/>
</dbReference>
<name>A0A9P0Q4I8_ACAOB</name>
<evidence type="ECO:0000313" key="3">
    <source>
        <dbReference type="EMBL" id="CAH2009899.1"/>
    </source>
</evidence>
<comment type="caution">
    <text evidence="3">The sequence shown here is derived from an EMBL/GenBank/DDBJ whole genome shotgun (WGS) entry which is preliminary data.</text>
</comment>
<keyword evidence="2" id="KW-0732">Signal</keyword>
<evidence type="ECO:0000313" key="4">
    <source>
        <dbReference type="Proteomes" id="UP001152888"/>
    </source>
</evidence>
<keyword evidence="4" id="KW-1185">Reference proteome</keyword>
<organism evidence="3 4">
    <name type="scientific">Acanthoscelides obtectus</name>
    <name type="common">Bean weevil</name>
    <name type="synonym">Bruchus obtectus</name>
    <dbReference type="NCBI Taxonomy" id="200917"/>
    <lineage>
        <taxon>Eukaryota</taxon>
        <taxon>Metazoa</taxon>
        <taxon>Ecdysozoa</taxon>
        <taxon>Arthropoda</taxon>
        <taxon>Hexapoda</taxon>
        <taxon>Insecta</taxon>
        <taxon>Pterygota</taxon>
        <taxon>Neoptera</taxon>
        <taxon>Endopterygota</taxon>
        <taxon>Coleoptera</taxon>
        <taxon>Polyphaga</taxon>
        <taxon>Cucujiformia</taxon>
        <taxon>Chrysomeloidea</taxon>
        <taxon>Chrysomelidae</taxon>
        <taxon>Bruchinae</taxon>
        <taxon>Bruchini</taxon>
        <taxon>Acanthoscelides</taxon>
    </lineage>
</organism>
<feature type="region of interest" description="Disordered" evidence="1">
    <location>
        <begin position="38"/>
        <end position="83"/>
    </location>
</feature>
<feature type="signal peptide" evidence="2">
    <location>
        <begin position="1"/>
        <end position="22"/>
    </location>
</feature>